<keyword evidence="2 4" id="KW-0479">Metal-binding</keyword>
<keyword evidence="5" id="KW-0812">Transmembrane</keyword>
<dbReference type="PANTHER" id="PTHR35008:SF8">
    <property type="entry name" value="ALCOHOL DEHYDROGENASE CYTOCHROME C SUBUNIT"/>
    <property type="match status" value="1"/>
</dbReference>
<evidence type="ECO:0000256" key="3">
    <source>
        <dbReference type="ARBA" id="ARBA00023004"/>
    </source>
</evidence>
<feature type="transmembrane region" description="Helical" evidence="5">
    <location>
        <begin position="7"/>
        <end position="28"/>
    </location>
</feature>
<evidence type="ECO:0000256" key="4">
    <source>
        <dbReference type="PROSITE-ProRule" id="PRU00433"/>
    </source>
</evidence>
<feature type="domain" description="Cytochrome c" evidence="6">
    <location>
        <begin position="48"/>
        <end position="158"/>
    </location>
</feature>
<keyword evidence="5" id="KW-1133">Transmembrane helix</keyword>
<dbReference type="InterPro" id="IPR009056">
    <property type="entry name" value="Cyt_c-like_dom"/>
</dbReference>
<evidence type="ECO:0000256" key="1">
    <source>
        <dbReference type="ARBA" id="ARBA00022617"/>
    </source>
</evidence>
<dbReference type="Proteomes" id="UP000664480">
    <property type="component" value="Unassembled WGS sequence"/>
</dbReference>
<protein>
    <submittedName>
        <fullName evidence="7">C-type cytochrome</fullName>
    </submittedName>
</protein>
<keyword evidence="8" id="KW-1185">Reference proteome</keyword>
<evidence type="ECO:0000256" key="5">
    <source>
        <dbReference type="SAM" id="Phobius"/>
    </source>
</evidence>
<dbReference type="Gene3D" id="1.10.760.10">
    <property type="entry name" value="Cytochrome c-like domain"/>
    <property type="match status" value="2"/>
</dbReference>
<evidence type="ECO:0000313" key="8">
    <source>
        <dbReference type="Proteomes" id="UP000664480"/>
    </source>
</evidence>
<keyword evidence="1 4" id="KW-0349">Heme</keyword>
<feature type="domain" description="Cytochrome c" evidence="6">
    <location>
        <begin position="199"/>
        <end position="308"/>
    </location>
</feature>
<reference evidence="7 8" key="1">
    <citation type="submission" date="2021-03" db="EMBL/GenBank/DDBJ databases">
        <title>novel species isolated from a fishpond in China.</title>
        <authorList>
            <person name="Lu H."/>
            <person name="Cai Z."/>
        </authorList>
    </citation>
    <scope>NUCLEOTIDE SEQUENCE [LARGE SCALE GENOMIC DNA]</scope>
    <source>
        <strain evidence="7 8">YJ13C</strain>
    </source>
</reference>
<accession>A0ABS3CLH1</accession>
<sequence>MKTVLKIFAWVAGVLLFVVLAFVSFVLLKWDQKYDAPYPELSATSDSTMIARGKYLVYGPAHCSVCHNSMDKMEALERGEMLPLAGGMEFVFEPGTLRSRNLTPDEETGIGKLTDAEIARVMRYSVGADGRPLFPLMPFQNMSDSDVIAIISYLRSQEKVKNEIKPSEYSFLGKAILALGMIKPEGPIETPPTTIAVEPTPVYGKYLANSVANCVGCHSPRDLMSGAFIGPKFSGGLILEDVPGAPFITPNLTPDPETGVMANWTEDAFIERFRAGKVYENTPMPWSSFGNMSDVDLRALYRYIMSLDPVSNKVEKTPYMLEVGASE</sequence>
<dbReference type="PROSITE" id="PS51007">
    <property type="entry name" value="CYTC"/>
    <property type="match status" value="2"/>
</dbReference>
<name>A0ABS3CLH1_9BACT</name>
<evidence type="ECO:0000256" key="2">
    <source>
        <dbReference type="ARBA" id="ARBA00022723"/>
    </source>
</evidence>
<gene>
    <name evidence="7" type="ORF">J0A69_16730</name>
</gene>
<dbReference type="InterPro" id="IPR051459">
    <property type="entry name" value="Cytochrome_c-type_DH"/>
</dbReference>
<organism evidence="7 8">
    <name type="scientific">Algoriphagus pacificus</name>
    <dbReference type="NCBI Taxonomy" id="2811234"/>
    <lineage>
        <taxon>Bacteria</taxon>
        <taxon>Pseudomonadati</taxon>
        <taxon>Bacteroidota</taxon>
        <taxon>Cytophagia</taxon>
        <taxon>Cytophagales</taxon>
        <taxon>Cyclobacteriaceae</taxon>
        <taxon>Algoriphagus</taxon>
    </lineage>
</organism>
<dbReference type="PANTHER" id="PTHR35008">
    <property type="entry name" value="BLL4482 PROTEIN-RELATED"/>
    <property type="match status" value="1"/>
</dbReference>
<dbReference type="InterPro" id="IPR036909">
    <property type="entry name" value="Cyt_c-like_dom_sf"/>
</dbReference>
<dbReference type="RefSeq" id="WP_206587766.1">
    <property type="nucleotide sequence ID" value="NZ_JAFKCU010000004.1"/>
</dbReference>
<dbReference type="SUPFAM" id="SSF46626">
    <property type="entry name" value="Cytochrome c"/>
    <property type="match status" value="2"/>
</dbReference>
<dbReference type="EMBL" id="JAFKCU010000004">
    <property type="protein sequence ID" value="MBN7817090.1"/>
    <property type="molecule type" value="Genomic_DNA"/>
</dbReference>
<keyword evidence="5" id="KW-0472">Membrane</keyword>
<evidence type="ECO:0000259" key="6">
    <source>
        <dbReference type="PROSITE" id="PS51007"/>
    </source>
</evidence>
<evidence type="ECO:0000313" key="7">
    <source>
        <dbReference type="EMBL" id="MBN7817090.1"/>
    </source>
</evidence>
<keyword evidence="3 4" id="KW-0408">Iron</keyword>
<proteinExistence type="predicted"/>
<comment type="caution">
    <text evidence="7">The sequence shown here is derived from an EMBL/GenBank/DDBJ whole genome shotgun (WGS) entry which is preliminary data.</text>
</comment>